<name>A0A0F4QMV5_9GAMM</name>
<proteinExistence type="predicted"/>
<organism evidence="2 3">
    <name type="scientific">Pseudoalteromonas rubra</name>
    <dbReference type="NCBI Taxonomy" id="43658"/>
    <lineage>
        <taxon>Bacteria</taxon>
        <taxon>Pseudomonadati</taxon>
        <taxon>Pseudomonadota</taxon>
        <taxon>Gammaproteobacteria</taxon>
        <taxon>Alteromonadales</taxon>
        <taxon>Pseudoalteromonadaceae</taxon>
        <taxon>Pseudoalteromonas</taxon>
    </lineage>
</organism>
<dbReference type="RefSeq" id="WP_046005106.1">
    <property type="nucleotide sequence ID" value="NZ_JXYA01000023.1"/>
</dbReference>
<dbReference type="PATRIC" id="fig|43658.5.peg.2417"/>
<dbReference type="Proteomes" id="UP000033452">
    <property type="component" value="Unassembled WGS sequence"/>
</dbReference>
<accession>A0A0F4QMV5</accession>
<gene>
    <name evidence="2" type="ORF">TW77_11435</name>
</gene>
<keyword evidence="3" id="KW-1185">Reference proteome</keyword>
<evidence type="ECO:0000313" key="2">
    <source>
        <dbReference type="EMBL" id="KJZ08981.1"/>
    </source>
</evidence>
<dbReference type="PANTHER" id="PTHR39639">
    <property type="entry name" value="CHROMOSOME 16, WHOLE GENOME SHOTGUN SEQUENCE"/>
    <property type="match status" value="1"/>
</dbReference>
<dbReference type="EMBL" id="JXYA01000023">
    <property type="protein sequence ID" value="KJZ08981.1"/>
    <property type="molecule type" value="Genomic_DNA"/>
</dbReference>
<feature type="domain" description="GmrSD restriction endonucleases N-terminal" evidence="1">
    <location>
        <begin position="41"/>
        <end position="185"/>
    </location>
</feature>
<dbReference type="InterPro" id="IPR004919">
    <property type="entry name" value="GmrSD_N"/>
</dbReference>
<evidence type="ECO:0000259" key="1">
    <source>
        <dbReference type="Pfam" id="PF03235"/>
    </source>
</evidence>
<dbReference type="PANTHER" id="PTHR39639:SF1">
    <property type="entry name" value="DUF262 DOMAIN-CONTAINING PROTEIN"/>
    <property type="match status" value="1"/>
</dbReference>
<dbReference type="OrthoDB" id="8094406at2"/>
<comment type="caution">
    <text evidence="2">The sequence shown here is derived from an EMBL/GenBank/DDBJ whole genome shotgun (WGS) entry which is preliminary data.</text>
</comment>
<evidence type="ECO:0000313" key="3">
    <source>
        <dbReference type="Proteomes" id="UP000033452"/>
    </source>
</evidence>
<dbReference type="AlphaFoldDB" id="A0A0F4QMV5"/>
<dbReference type="Pfam" id="PF03235">
    <property type="entry name" value="GmrSD_N"/>
    <property type="match status" value="1"/>
</dbReference>
<sequence>MTEADDVIEIENQDELELTAHPHQMGTDTQIRIAKEQSSIFELLRKESRGDLVLAPDFQRKNVWDRKHQSELIESILMGIPIPLIYLFEDEEGVRQIIDGKQRITALKQFKNNKFTLTNLSMLPDLKGKKFDDIPPILQAKLEDYQLHSYVIQPPTPEYVKFNIFERVNRGGINLNKQEMRHALYQGKATTLIQELAESQQFKLATGNGVKPNRMRDRYLVLRFVAFYLLITNQFTDSSVQYRSDVDSFLASVMKYINTKASAQLIEHAKSVCLYGMESVYQVLGDEAFRFKPKAGGNKRPVNMGLFEMLVFAFCYVQPDQLDHSKAKSLVDTYKQNVDDEGLFSGSIDTSENVRARFDTAQKIAQGLKNA</sequence>
<protein>
    <recommendedName>
        <fullName evidence="1">GmrSD restriction endonucleases N-terminal domain-containing protein</fullName>
    </recommendedName>
</protein>
<reference evidence="2 3" key="1">
    <citation type="journal article" date="2015" name="BMC Genomics">
        <title>Genome mining reveals unlocked bioactive potential of marine Gram-negative bacteria.</title>
        <authorList>
            <person name="Machado H."/>
            <person name="Sonnenschein E.C."/>
            <person name="Melchiorsen J."/>
            <person name="Gram L."/>
        </authorList>
    </citation>
    <scope>NUCLEOTIDE SEQUENCE [LARGE SCALE GENOMIC DNA]</scope>
    <source>
        <strain evidence="2 3">S2471</strain>
    </source>
</reference>